<proteinExistence type="predicted"/>
<comment type="caution">
    <text evidence="1">The sequence shown here is derived from an EMBL/GenBank/DDBJ whole genome shotgun (WGS) entry which is preliminary data.</text>
</comment>
<organism evidence="1 2">
    <name type="scientific">Bauhinia variegata</name>
    <name type="common">Purple orchid tree</name>
    <name type="synonym">Phanera variegata</name>
    <dbReference type="NCBI Taxonomy" id="167791"/>
    <lineage>
        <taxon>Eukaryota</taxon>
        <taxon>Viridiplantae</taxon>
        <taxon>Streptophyta</taxon>
        <taxon>Embryophyta</taxon>
        <taxon>Tracheophyta</taxon>
        <taxon>Spermatophyta</taxon>
        <taxon>Magnoliopsida</taxon>
        <taxon>eudicotyledons</taxon>
        <taxon>Gunneridae</taxon>
        <taxon>Pentapetalae</taxon>
        <taxon>rosids</taxon>
        <taxon>fabids</taxon>
        <taxon>Fabales</taxon>
        <taxon>Fabaceae</taxon>
        <taxon>Cercidoideae</taxon>
        <taxon>Cercideae</taxon>
        <taxon>Bauhiniinae</taxon>
        <taxon>Bauhinia</taxon>
    </lineage>
</organism>
<dbReference type="EMBL" id="CM039427">
    <property type="protein sequence ID" value="KAI4354848.1"/>
    <property type="molecule type" value="Genomic_DNA"/>
</dbReference>
<protein>
    <submittedName>
        <fullName evidence="1">Uncharacterized protein</fullName>
    </submittedName>
</protein>
<gene>
    <name evidence="1" type="ORF">L6164_003678</name>
</gene>
<accession>A0ACB9Q208</accession>
<name>A0ACB9Q208_BAUVA</name>
<sequence length="619" mass="68775">MDTEPKGYAGPGGSTGLKVFENIDHFNDEEGRLINNPYTRDGSVDFYGQPALKEKSGGSRCAMLLIVNELLVTLAFTGVEVNMVQFSKSVLRQTNAEASNTYNRLMGTTYFFSLIGAFLSDSYLGRYLTCVIFQAVLLIGLVVLSLSTHLLLQPQGCGIIGFSCDPHTPIQLAMFYISIYLGALGYRASEPALATFGADQFDKEDPKESLSKTSFYSYFYVAENLGALVAETILVYIETMGDWVLAFRICACIAVFSLLFLLSGTLRYRNFKPSGNPISKFAQVMVASIRKMKLQLPTNGEGLYDIQEGDDSNGVRRMYHTHGLRFLDRAAIISAEDTSMVLQKSQAPNPWLLCSVTKVEEVKCFLRLLPLWLSTVFSSAIFIQMQSLFIEQGAAMHRTFLNIQIPPASMTAFDIISISAFIILYDILIVPFFVKLMKRKPKPHSELQRIGIGNVIAIVALIIAGFVERRRLKFADNNGKEISSLSIFWQTPQHMLIGICEAFVNVAQMEFFTSEAPDGLKSMGMGLSMCSYALGSYVASFILTVVVKITGSHGKPGWIPPNLNYGHLDRLFFLWAILAAINFIFFVVMAKRYKGIALVKREDTGEEEINITSNSVYVV</sequence>
<reference evidence="1 2" key="1">
    <citation type="journal article" date="2022" name="DNA Res.">
        <title>Chromosomal-level genome assembly of the orchid tree Bauhinia variegata (Leguminosae; Cercidoideae) supports the allotetraploid origin hypothesis of Bauhinia.</title>
        <authorList>
            <person name="Zhong Y."/>
            <person name="Chen Y."/>
            <person name="Zheng D."/>
            <person name="Pang J."/>
            <person name="Liu Y."/>
            <person name="Luo S."/>
            <person name="Meng S."/>
            <person name="Qian L."/>
            <person name="Wei D."/>
            <person name="Dai S."/>
            <person name="Zhou R."/>
        </authorList>
    </citation>
    <scope>NUCLEOTIDE SEQUENCE [LARGE SCALE GENOMIC DNA]</scope>
    <source>
        <strain evidence="1">BV-YZ2020</strain>
    </source>
</reference>
<evidence type="ECO:0000313" key="1">
    <source>
        <dbReference type="EMBL" id="KAI4354848.1"/>
    </source>
</evidence>
<dbReference type="Proteomes" id="UP000828941">
    <property type="component" value="Chromosome 2"/>
</dbReference>
<evidence type="ECO:0000313" key="2">
    <source>
        <dbReference type="Proteomes" id="UP000828941"/>
    </source>
</evidence>
<keyword evidence="2" id="KW-1185">Reference proteome</keyword>